<dbReference type="Pfam" id="PF24905">
    <property type="entry name" value="TTC3_9th"/>
    <property type="match status" value="1"/>
</dbReference>
<keyword evidence="6" id="KW-0808">Transferase</keyword>
<dbReference type="RefSeq" id="XP_028840281.1">
    <property type="nucleotide sequence ID" value="XM_028984448.1"/>
</dbReference>
<dbReference type="Pfam" id="PF13639">
    <property type="entry name" value="zf-RING_2"/>
    <property type="match status" value="1"/>
</dbReference>
<evidence type="ECO:0000256" key="13">
    <source>
        <dbReference type="SAM" id="MobiDB-lite"/>
    </source>
</evidence>
<evidence type="ECO:0000256" key="5">
    <source>
        <dbReference type="ARBA" id="ARBA00022490"/>
    </source>
</evidence>
<dbReference type="Pfam" id="PF24525">
    <property type="entry name" value="TTC3"/>
    <property type="match status" value="1"/>
</dbReference>
<keyword evidence="11" id="KW-0802">TPR repeat</keyword>
<evidence type="ECO:0000256" key="10">
    <source>
        <dbReference type="PROSITE-ProRule" id="PRU00175"/>
    </source>
</evidence>
<dbReference type="Pfam" id="PF24812">
    <property type="entry name" value="WHD_TTC3"/>
    <property type="match status" value="1"/>
</dbReference>
<dbReference type="InterPro" id="IPR019734">
    <property type="entry name" value="TPR_rpt"/>
</dbReference>
<dbReference type="InterPro" id="IPR011990">
    <property type="entry name" value="TPR-like_helical_dom_sf"/>
</dbReference>
<evidence type="ECO:0000313" key="16">
    <source>
        <dbReference type="Proteomes" id="UP000694580"/>
    </source>
</evidence>
<feature type="compositionally biased region" description="Basic and acidic residues" evidence="13">
    <location>
        <begin position="351"/>
        <end position="377"/>
    </location>
</feature>
<dbReference type="SMART" id="SM00028">
    <property type="entry name" value="TPR"/>
    <property type="match status" value="4"/>
</dbReference>
<reference evidence="15 16" key="1">
    <citation type="submission" date="2020-06" db="EMBL/GenBank/DDBJ databases">
        <authorList>
            <consortium name="Wellcome Sanger Institute Data Sharing"/>
        </authorList>
    </citation>
    <scope>NUCLEOTIDE SEQUENCE [LARGE SCALE GENOMIC DNA]</scope>
</reference>
<evidence type="ECO:0000256" key="7">
    <source>
        <dbReference type="ARBA" id="ARBA00022723"/>
    </source>
</evidence>
<feature type="domain" description="RING-type" evidence="14">
    <location>
        <begin position="1718"/>
        <end position="1758"/>
    </location>
</feature>
<evidence type="ECO:0000256" key="11">
    <source>
        <dbReference type="PROSITE-ProRule" id="PRU00339"/>
    </source>
</evidence>
<evidence type="ECO:0000313" key="15">
    <source>
        <dbReference type="Ensembl" id="ENSDCDP00010058896.1"/>
    </source>
</evidence>
<keyword evidence="9" id="KW-0862">Zinc</keyword>
<dbReference type="GO" id="GO:0005737">
    <property type="term" value="C:cytoplasm"/>
    <property type="evidence" value="ECO:0007669"/>
    <property type="project" value="UniProtKB-SubCell"/>
</dbReference>
<dbReference type="Gene3D" id="1.25.40.10">
    <property type="entry name" value="Tetratricopeptide repeat domain"/>
    <property type="match status" value="1"/>
</dbReference>
<dbReference type="GO" id="GO:0008270">
    <property type="term" value="F:zinc ion binding"/>
    <property type="evidence" value="ECO:0007669"/>
    <property type="project" value="UniProtKB-KW"/>
</dbReference>
<dbReference type="Pfam" id="PF19179">
    <property type="entry name" value="TTC3_DZIP3_dom"/>
    <property type="match status" value="1"/>
</dbReference>
<keyword evidence="5" id="KW-0963">Cytoplasm</keyword>
<feature type="compositionally biased region" description="Basic and acidic residues" evidence="13">
    <location>
        <begin position="322"/>
        <end position="339"/>
    </location>
</feature>
<keyword evidence="16" id="KW-1185">Reference proteome</keyword>
<evidence type="ECO:0000256" key="1">
    <source>
        <dbReference type="ARBA" id="ARBA00000900"/>
    </source>
</evidence>
<dbReference type="GeneID" id="114792920"/>
<evidence type="ECO:0000256" key="12">
    <source>
        <dbReference type="SAM" id="Coils"/>
    </source>
</evidence>
<evidence type="ECO:0000256" key="6">
    <source>
        <dbReference type="ARBA" id="ARBA00022679"/>
    </source>
</evidence>
<reference evidence="15" key="3">
    <citation type="submission" date="2025-09" db="UniProtKB">
        <authorList>
            <consortium name="Ensembl"/>
        </authorList>
    </citation>
    <scope>IDENTIFICATION</scope>
</reference>
<dbReference type="PROSITE" id="PS50089">
    <property type="entry name" value="ZF_RING_2"/>
    <property type="match status" value="1"/>
</dbReference>
<feature type="compositionally biased region" description="Basic and acidic residues" evidence="13">
    <location>
        <begin position="390"/>
        <end position="421"/>
    </location>
</feature>
<evidence type="ECO:0000256" key="8">
    <source>
        <dbReference type="ARBA" id="ARBA00022771"/>
    </source>
</evidence>
<sequence length="1783" mass="203564">MSDSDSDEFEDQATRYQTKIVYDPAFPYMQLHPPDVIFQRWHKLPLDLKNKAGHMMHISLFWWHILLRQQENHPTTAWAVQVGFLDSNVSNDLSLIRLQRIEILECILKAMDKGCLSEELTRQMVDLSIDFNLDYDKTADAMRWLDRTGEPRITSRVNELGPRRLCFFTLRHVFGEYARYIQTMGCCKKKLLKDLSVEPDEWSKEKSEDMKNKGNEQFQRRKYDVAVKWYSKAIRCHPDNHFLYGNRALCYIRCEKFLKAVGDGKRATLLQPDWAKGHYRFCEALFLLGQHKKALEANEMAQDLCQTDTEGMKDLQQQHAKFHAEMEEKKGSLGEDKHQKATGVKKVQSQRPDRECRPEEESIKKTTASKEPEDSECHGSNGKSGSGLCTEDHSKASKESKSEMADRKTRRAEPMPQDKMKLKGKQLAGDETSLSSSLESLKGKFASAVQDAHVALADQRCRNAEQAFRQALDVLNSSTLQDMGISKLDKNILHYGHATALLEIGQPEELAEAEKLFALMKDTGERKFQCLVYYGMGRACLKENRFSKALKHFSDARQMVKRQITPGKLTWPTTKVPVPETWTEYLNDRLEESLQICKFPPKPDAVCSHHSCQGHLKIEIYFTDPDFKGFIRLVCCQGCSVEFHISCWKKLKAAFYSDKNDKDFLLAPCFTPDCYGKIHHIVIFGSTGIIKCEFECPVSKNPTALRPRTKQKCTSLKKLKAKEDRKLARKQHKQATSIAAPVEMEESPAIQVITVEESSRPWHIDEDSVLHQIDLNKELFRDETHSVSPFMASLKPWMDHDVAKGHQCLVHEGTEPKVLVDVVDMLLKRKNRVWARVFIRELSGCVRIKPRLLDWAQQLNNTGLKAADTFIDRYAQHILDLDLTLLPTFQPLQDILMEKFGTLLESFTFSSFLKEALAQERCIFVWTLEENRDEYQSLHSILDEYFASDSIHLVIKKTENENRSNSPIKVKSKHHKKKPKEPKPVFVISGMRAGACRDEDEEDFFSEEDSLVLLDSDPFSVPHSLRHRIADFEHHYTSTDHRRHYMRFLDNQDQTKETLYEYFAQILEEHGPLEANNQLLVGELENFPPEAQQKIHEAGGLKSFLLQSFRFVMTDNLIGLMKHAVKFPEAKINETPIIDMETNSHRLSLNPSAKEFHPSSQNNSVSNSIDSSEGTLKFSEIEQPHHCGSSILQVVPSSVPAPVPYYFCSHTLPFGAYGAMEGAVGHSSDDFMLDCNLDGTEPQTGTRNGAVTRTTTVKAFSASRVDVAINTEPYETFEKDRGDMTKIEKSNTVLEIRIEHMKDDCDPVKQKRKEDQALLENEVEDIRQKVEITNKELGLFQKKLEDEIKRDQQEKKENQETLKAIKAEIKALAELHESYSKEIKEKNKEYETRLEEFIDKSNQSAAEKMSLEDELKRYGDLRFKAKERSQAAAISILESRQTKGLRKLCRCVSDGRAIVQDFKDAAARYPTAALQSAFEDWSAWIQDAETKITMTKAQYKKQMELVRNGTKLSSLPTVSIPPAMPPPAMPLPAPGLPRSFSTPGVHTVVRPQQNGHLLLQPERMALTQTDQDESNGRPTTPSMAQGLRATGHISTFDKIIDRLHTMFPHYSKQIIIGFIKEVRQVNGGSLSNLSYEEVINRVAQLILDHQERTREELRSFQNNQSSLGADPGFSCTPPRSESPRSSGSAGTPPPSQVWRSLTVQQRPSSNALNLEDPCIICHEEMSQENICVLECRHSFHKECIKSWLKEQSTCPTCRDHALLPEDFPTLRGRLRKGDTTSEI</sequence>
<dbReference type="RefSeq" id="XP_028840282.1">
    <property type="nucleotide sequence ID" value="XM_028984449.1"/>
</dbReference>
<evidence type="ECO:0000259" key="14">
    <source>
        <dbReference type="PROSITE" id="PS50089"/>
    </source>
</evidence>
<evidence type="ECO:0000256" key="9">
    <source>
        <dbReference type="ARBA" id="ARBA00022833"/>
    </source>
</evidence>
<feature type="region of interest" description="Disordered" evidence="13">
    <location>
        <begin position="1656"/>
        <end position="1697"/>
    </location>
</feature>
<reference evidence="15" key="2">
    <citation type="submission" date="2025-08" db="UniProtKB">
        <authorList>
            <consortium name="Ensembl"/>
        </authorList>
    </citation>
    <scope>IDENTIFICATION</scope>
</reference>
<dbReference type="RefSeq" id="XP_028840283.1">
    <property type="nucleotide sequence ID" value="XM_028984450.1"/>
</dbReference>
<dbReference type="CDD" id="cd16481">
    <property type="entry name" value="RING-H2_TTC3"/>
    <property type="match status" value="1"/>
</dbReference>
<comment type="subcellular location">
    <subcellularLocation>
        <location evidence="2">Cytoplasm</location>
    </subcellularLocation>
</comment>
<dbReference type="EC" id="2.3.2.27" evidence="4"/>
<comment type="pathway">
    <text evidence="3">Protein modification; protein ubiquitination.</text>
</comment>
<dbReference type="Proteomes" id="UP000694580">
    <property type="component" value="Chromosome 6"/>
</dbReference>
<dbReference type="InterPro" id="IPR013083">
    <property type="entry name" value="Znf_RING/FYVE/PHD"/>
</dbReference>
<dbReference type="SUPFAM" id="SSF48452">
    <property type="entry name" value="TPR-like"/>
    <property type="match status" value="2"/>
</dbReference>
<dbReference type="SUPFAM" id="SSF57850">
    <property type="entry name" value="RING/U-box"/>
    <property type="match status" value="1"/>
</dbReference>
<feature type="compositionally biased region" description="Basic residues" evidence="13">
    <location>
        <begin position="970"/>
        <end position="980"/>
    </location>
</feature>
<feature type="coiled-coil region" evidence="12">
    <location>
        <begin position="1309"/>
        <end position="1400"/>
    </location>
</feature>
<dbReference type="GO" id="GO:0061630">
    <property type="term" value="F:ubiquitin protein ligase activity"/>
    <property type="evidence" value="ECO:0007669"/>
    <property type="project" value="UniProtKB-EC"/>
</dbReference>
<dbReference type="InterPro" id="IPR056871">
    <property type="entry name" value="WH_TTC3"/>
</dbReference>
<dbReference type="GeneTree" id="ENSGT00940000154465"/>
<keyword evidence="7" id="KW-0479">Metal-binding</keyword>
<dbReference type="InterPro" id="IPR056872">
    <property type="entry name" value="TTC3/DZIP3-like_helical"/>
</dbReference>
<organism evidence="15 16">
    <name type="scientific">Denticeps clupeoides</name>
    <name type="common">denticle herring</name>
    <dbReference type="NCBI Taxonomy" id="299321"/>
    <lineage>
        <taxon>Eukaryota</taxon>
        <taxon>Metazoa</taxon>
        <taxon>Chordata</taxon>
        <taxon>Craniata</taxon>
        <taxon>Vertebrata</taxon>
        <taxon>Euteleostomi</taxon>
        <taxon>Actinopterygii</taxon>
        <taxon>Neopterygii</taxon>
        <taxon>Teleostei</taxon>
        <taxon>Clupei</taxon>
        <taxon>Clupeiformes</taxon>
        <taxon>Denticipitoidei</taxon>
        <taxon>Denticipitidae</taxon>
        <taxon>Denticeps</taxon>
    </lineage>
</organism>
<dbReference type="PANTHER" id="PTHR17550">
    <property type="entry name" value="E3 UBIQUITIN-PROTEIN LIGASE TTC3"/>
    <property type="match status" value="1"/>
</dbReference>
<evidence type="ECO:0000256" key="2">
    <source>
        <dbReference type="ARBA" id="ARBA00004496"/>
    </source>
</evidence>
<dbReference type="Ensembl" id="ENSDCDT00010069605.1">
    <property type="protein sequence ID" value="ENSDCDP00010058896.1"/>
    <property type="gene ID" value="ENSDCDG00010033047.1"/>
</dbReference>
<keyword evidence="8 10" id="KW-0863">Zinc-finger</keyword>
<dbReference type="SMART" id="SM00184">
    <property type="entry name" value="RING"/>
    <property type="match status" value="1"/>
</dbReference>
<gene>
    <name evidence="15" type="primary">TTC3</name>
</gene>
<evidence type="ECO:0000256" key="3">
    <source>
        <dbReference type="ARBA" id="ARBA00004906"/>
    </source>
</evidence>
<name>A0AAY4ENX3_9TELE</name>
<dbReference type="PROSITE" id="PS50005">
    <property type="entry name" value="TPR"/>
    <property type="match status" value="1"/>
</dbReference>
<dbReference type="PANTHER" id="PTHR17550:SF8">
    <property type="entry name" value="RING-TYPE E3 UBIQUITIN TRANSFERASE"/>
    <property type="match status" value="1"/>
</dbReference>
<dbReference type="InterPro" id="IPR043866">
    <property type="entry name" value="TTC3/DZIP3_dom"/>
</dbReference>
<proteinExistence type="predicted"/>
<accession>A0AAY4ENX3</accession>
<dbReference type="InterPro" id="IPR001841">
    <property type="entry name" value="Znf_RING"/>
</dbReference>
<feature type="region of interest" description="Disordered" evidence="13">
    <location>
        <begin position="315"/>
        <end position="431"/>
    </location>
</feature>
<feature type="region of interest" description="Disordered" evidence="13">
    <location>
        <begin position="962"/>
        <end position="981"/>
    </location>
</feature>
<evidence type="ECO:0000256" key="4">
    <source>
        <dbReference type="ARBA" id="ARBA00012483"/>
    </source>
</evidence>
<feature type="repeat" description="TPR" evidence="11">
    <location>
        <begin position="207"/>
        <end position="240"/>
    </location>
</feature>
<protein>
    <recommendedName>
        <fullName evidence="4">RING-type E3 ubiquitin transferase</fullName>
        <ecNumber evidence="4">2.3.2.27</ecNumber>
    </recommendedName>
</protein>
<keyword evidence="12" id="KW-0175">Coiled coil</keyword>
<comment type="catalytic activity">
    <reaction evidence="1">
        <text>S-ubiquitinyl-[E2 ubiquitin-conjugating enzyme]-L-cysteine + [acceptor protein]-L-lysine = [E2 ubiquitin-conjugating enzyme]-L-cysteine + N(6)-ubiquitinyl-[acceptor protein]-L-lysine.</text>
        <dbReference type="EC" id="2.3.2.27"/>
    </reaction>
</comment>
<dbReference type="InterPro" id="IPR056870">
    <property type="entry name" value="TTC3/DZIP3/RBM44-like_helical"/>
</dbReference>
<feature type="compositionally biased region" description="Low complexity" evidence="13">
    <location>
        <begin position="1674"/>
        <end position="1688"/>
    </location>
</feature>
<dbReference type="Gene3D" id="3.30.40.10">
    <property type="entry name" value="Zinc/RING finger domain, C3HC4 (zinc finger)"/>
    <property type="match status" value="1"/>
</dbReference>